<dbReference type="PROSITE" id="PS50197">
    <property type="entry name" value="BEACH"/>
    <property type="match status" value="1"/>
</dbReference>
<dbReference type="SUPFAM" id="SSF49899">
    <property type="entry name" value="Concanavalin A-like lectins/glucanases"/>
    <property type="match status" value="1"/>
</dbReference>
<dbReference type="Gene3D" id="1.10.1540.10">
    <property type="entry name" value="BEACH domain"/>
    <property type="match status" value="1"/>
</dbReference>
<dbReference type="Gene3D" id="2.60.120.200">
    <property type="match status" value="1"/>
</dbReference>
<dbReference type="CDD" id="cd01201">
    <property type="entry name" value="PH_BEACH"/>
    <property type="match status" value="1"/>
</dbReference>
<dbReference type="Pfam" id="PF13385">
    <property type="entry name" value="Laminin_G_3"/>
    <property type="match status" value="1"/>
</dbReference>
<dbReference type="SUPFAM" id="SSF50978">
    <property type="entry name" value="WD40 repeat-like"/>
    <property type="match status" value="1"/>
</dbReference>
<feature type="domain" description="BEACH" evidence="4">
    <location>
        <begin position="2574"/>
        <end position="2864"/>
    </location>
</feature>
<dbReference type="InterPro" id="IPR046851">
    <property type="entry name" value="NBCH_WD40"/>
</dbReference>
<dbReference type="SUPFAM" id="SSF81837">
    <property type="entry name" value="BEACH domain"/>
    <property type="match status" value="1"/>
</dbReference>
<dbReference type="GeneID" id="111016167"/>
<dbReference type="RefSeq" id="XP_022147188.1">
    <property type="nucleotide sequence ID" value="XM_022291496.1"/>
</dbReference>
<dbReference type="InterPro" id="IPR036372">
    <property type="entry name" value="BEACH_dom_sf"/>
</dbReference>
<accession>A0A6J1D0K9</accession>
<proteinExistence type="predicted"/>
<feature type="repeat" description="WD" evidence="3">
    <location>
        <begin position="3004"/>
        <end position="3037"/>
    </location>
</feature>
<dbReference type="PANTHER" id="PTHR13743:SF112">
    <property type="entry name" value="BEACH DOMAIN-CONTAINING PROTEIN"/>
    <property type="match status" value="1"/>
</dbReference>
<evidence type="ECO:0000259" key="4">
    <source>
        <dbReference type="PROSITE" id="PS50197"/>
    </source>
</evidence>
<dbReference type="SUPFAM" id="SSF50729">
    <property type="entry name" value="PH domain-like"/>
    <property type="match status" value="1"/>
</dbReference>
<dbReference type="OrthoDB" id="26681at2759"/>
<dbReference type="Pfam" id="PF14844">
    <property type="entry name" value="PH_BEACH"/>
    <property type="match status" value="1"/>
</dbReference>
<reference evidence="7" key="1">
    <citation type="submission" date="2025-08" db="UniProtKB">
        <authorList>
            <consortium name="RefSeq"/>
        </authorList>
    </citation>
    <scope>IDENTIFICATION</scope>
</reference>
<dbReference type="PROSITE" id="PS51783">
    <property type="entry name" value="PH_BEACH"/>
    <property type="match status" value="1"/>
</dbReference>
<protein>
    <submittedName>
        <fullName evidence="7">BEACH domain-containing protein B</fullName>
    </submittedName>
</protein>
<gene>
    <name evidence="7" type="primary">LOC111016167</name>
</gene>
<sequence length="3248" mass="364939">MNIVKGVADLIRRTSSGPLGVSTSGSQANWLNPPGPKIRFSEVGDEAILSELWVRYEKAVDKGERRRMFYVFLKQFAVVYKNWKPINFGAFPENAPTSLQTTEISTSDHTVVGCSSGHPSEIILKLIEEVKQLTSVVIEWRSTADLLGASIGLNLTSEGFLILDALAIVMRSMHNCKVFGYYSGIQKLTALMKGAVIQLKTITGEISADEGSSNIVVENTRLLQVMLIYVVSIVHTFIDIDSLLCPEDPSLTMKVPSCEERLMWQQKAVVSVMEAGGINWLVELLRVTRRLNIKEQNIEVELQFLALKILYSALSENPRGQNHFKSIGGLEVLLDGLGLASKNVLAPKDPAGADQTRDENRFINILQLHVLSLAVLREAVFGNLNNMQFLCENGRVHKFANSFCSPAFMLQEYKLQIGELSGQLDFKSPILDRKCNVAAQSGECFTVPLTNLTHIQSWNDYVVKLCRALCSFLLAPDDVKPQHPQLSSIRIMTPVSLVYGDLSIKWVMRVLVAVFPCIKACSNQNDFPAHLRILANALQHSVLTAFRKFLVSSPVSLEIFREEGIWDLFFSENFFYFGPAFEEFFLEFCMNNDDNFLEKSETYYASGSNSSPKADGVDIIQMEVVSFVEFAATSCGSAHNLPELSALLDALEQSACNPEVAIAVAKSLLRILQISSERTVASFKTLNAVPRLLKVACVQAQEHRRSENIISSEINSAEGNQSQSYQGHDSRETAQSCLTCLETIVELFTEFFSIGDDAKNLVLRNSTTIDCLFDLFWEESLRSHVLKHILELIKILPIAEEDKKAKLYICSKYLEMFTQIKEREKSSAELSIDLLVGIREMVLNDPQYYQALFRDGECFLHIVSLLNGNIDEANGEKLVLNVLQTLTCLLAENEVSKASFRALAGKGYQTMQSLLLDFCQCHSSDAVLSALLHMLVDGKFDLKSYPTIQNEDVIILYLSVLQKHLIGQSSEPLQHQGLNVFQQLLRDSISNRASCVRAGMLNFLLDWFGQDIVDDVIVKIAQLIQIIGGHSVSGKDIRKIFALLRSEKVGKQKRYCSLLMASILSMLTEKGPTAFFDLSGNNSGILIKTPVQWPLNKGFSFSCWLRVENFPVHGTMGLFSFLTENGRGCLAVLAKDKIIYESINLKRQSVQLRVNVVRKKWHFLCITHSIGRAFSSGSLLRCYVDGDLVSSEKCRYAKVSEPLTNCTVGAKFSVPFSEEVDAQEYVDVSFPFHGQIGPVYLFSDAISSEQVQGIQSLGPSYMYSFLDNDIATFSENQNQLPSGMLNAKESLASKIIFGLNAQASSGKSLFNVSPTLDHISEKNNFEATVMVGTELCSRRLLQRIIYCVGGVTVLFPLISQSDRYESENNGQIDQNVDILGTKECLTAEVIELIASVLDENLPNQHQMHLLSGFSILGFLLQSVNPQQLNMETLAALKHLFNVIANCGFSELLTQDAISVIFLNPSIWIYSAYEVQRELYLFLIQQFDNDPRLLKNLCRIPLILDIICKFYCDNAKFKFAPGSKTPLHSSIEVLGERPTKDEIRKIRLLLLSLGEMSIRQNIVATDIKALIAFFERSQDVTCIEDVLHMVIRAIAQKTVLASFHEQVNLIGGCPIFVNLLQREFEPVRLLSLQFLGRLLVGLPSEKKGLRFFNLASGKSKYLLDSHKKTSLRMQPLFSAISDRLFRFPPTDNLCAALFDVLLGGASPKQVLQKQYQTDGPKNKSPGSHFSVPQSLVLIFRFLCSCEDISTRLKIITDLLDLLDSNPSNIEAFMEYGWNAWLTASVKLDALQQYKVESLDQVDNKINEQRILRKLYSVVLFHYTCSVKGGWQQLEETATFLLMHSKKGQVSFKYLLRDMYEDLIQMLVDLSSGENIFLTQPCRDNTLYLLKLIDNMLIAEIDHQLPILATIFDISLDSVELELYISALHDVLRGESDDWTTRHSQHQMEVKDDKMDEKWWYLYDKVWIIISAINGKGPNKTLPKSTPAGPTLGQRARGLVESLNIPAAEMAAVVVSGGIGSALGGKPNKNVDKAMLLRGEKFPRIILRLVILYICKSPLEKASRCVQQVISLLPSVLATDDEQNKNRLLLFIWSLLAVRSQFRLLNNDVRIHVISHLIRETVSCCKSILATSIISTDDSLDTSAFLKETGYIHNLIQKERVTAAISDEANYMKASKIDHEKQLHELSIRMEESFSNESGDQKVFEDEMQSILTSILLADDNRRAVFQLSYEEQQQNIAEKWIHMFRALIDERGPWSANSFSNIPSTHWKLDKTEDMWRRRPKLRKNYHFDEKLCHPPSISSSADIANAENENKSTIVGHIPEQMKKFLLKGVQKITDEGNSEPIENDDEPCELNASNLVDSSDSQYPELVKDVGVWKDIVQDRKDTSLFSPETEESEVLMSIPCILVTPKRKLAGHLAVMKKFLHFFGEFLVEGTGGVSTFKNFQALKSSDLTKLDQKQKSVKWPLYLQLESRKGTSVDNVEVINDDGNLKKPLKNVKRHRRWNIGKIKGVHWTRYLLRYTAIEIFFSDSVAPVFFNFATPKDAKDIGTLIVSSRNDFLFPKGSSRNQSGAISFVDRRVALEIAEAARENWRRRDITNFEYLMILNTLSGRSYNDLTQYPVFPWVLADYSSEVLDFNKSSTFRDLSKPIGALDLKRFEVFEDRYRNFCDPDIPSFYYGSHYSSMGIVLYYLLRLEPFTSLHRNLQGGKFDHADRLFQSIEGTYRNCLSNTSDVKELIPEFFYMPEFLSNSNYYHLGVKQDGEPIGDVVLPPWAKGSPEVFISKNREALESEYVSSNLHHWIDLVFGYKQRGKPAVENANVFYYLTYEGAVDLDTMEDDLQRSAIEDQIANFGQTPIQIFRKRHPRRGPPIPIAHPLCFAPGSINLTSIISCSTPPPSAILHISMLDTHIVLVSQGLVLTVKMWLTTQLQYGGNFTFSGSQEPFFGVGSDILPPRKIGSPLAENFELGGQCFATMQTPSENFLVSCGNWDNSFHIISITDGRLMQSIRQHNDVVSCAAVTSDGSILATGSYDTTVMVWKVLRGWIAEKRVRSTQLEPLRKDYVIAESPFHVLCGHDDIITCLYVSVELDIVISGSKDGTCIFHTLREGRYIRSLHHPSGCGLSKLVASRHGRVVFYADDDLSLHLYSINGKHLAASESNGRLNCVELSQCGEFLVCAGDHGQIVVRSMNSLEVITRYNGIGKVIVSLTVTAEECFLAGTKDGSLLVYSIQNPQLRKISIPRNAKSKASAVG</sequence>
<dbReference type="Pfam" id="PF20425">
    <property type="entry name" value="Neurobeachin"/>
    <property type="match status" value="1"/>
</dbReference>
<dbReference type="InterPro" id="IPR036322">
    <property type="entry name" value="WD40_repeat_dom_sf"/>
</dbReference>
<keyword evidence="6" id="KW-1185">Reference proteome</keyword>
<dbReference type="PROSITE" id="PS50294">
    <property type="entry name" value="WD_REPEATS_REGION"/>
    <property type="match status" value="1"/>
</dbReference>
<dbReference type="InterPro" id="IPR023362">
    <property type="entry name" value="PH-BEACH_dom"/>
</dbReference>
<dbReference type="InterPro" id="IPR011993">
    <property type="entry name" value="PH-like_dom_sf"/>
</dbReference>
<dbReference type="InterPro" id="IPR016024">
    <property type="entry name" value="ARM-type_fold"/>
</dbReference>
<evidence type="ECO:0000256" key="1">
    <source>
        <dbReference type="ARBA" id="ARBA00022574"/>
    </source>
</evidence>
<dbReference type="PANTHER" id="PTHR13743">
    <property type="entry name" value="BEIGE/BEACH-RELATED"/>
    <property type="match status" value="1"/>
</dbReference>
<dbReference type="SUPFAM" id="SSF48371">
    <property type="entry name" value="ARM repeat"/>
    <property type="match status" value="1"/>
</dbReference>
<dbReference type="Pfam" id="PF02138">
    <property type="entry name" value="Beach"/>
    <property type="match status" value="1"/>
</dbReference>
<dbReference type="Gene3D" id="2.30.29.30">
    <property type="entry name" value="Pleckstrin-homology domain (PH domain)/Phosphotyrosine-binding domain (PTB)"/>
    <property type="match status" value="1"/>
</dbReference>
<name>A0A6J1D0K9_MOMCH</name>
<dbReference type="FunFam" id="1.10.1540.10:FF:000001">
    <property type="entry name" value="neurobeachin isoform X1"/>
    <property type="match status" value="1"/>
</dbReference>
<dbReference type="Gene3D" id="2.130.10.10">
    <property type="entry name" value="YVTN repeat-like/Quinoprotein amine dehydrogenase"/>
    <property type="match status" value="1"/>
</dbReference>
<evidence type="ECO:0000259" key="5">
    <source>
        <dbReference type="PROSITE" id="PS51783"/>
    </source>
</evidence>
<organism evidence="6 7">
    <name type="scientific">Momordica charantia</name>
    <name type="common">Bitter gourd</name>
    <name type="synonym">Balsam pear</name>
    <dbReference type="NCBI Taxonomy" id="3673"/>
    <lineage>
        <taxon>Eukaryota</taxon>
        <taxon>Viridiplantae</taxon>
        <taxon>Streptophyta</taxon>
        <taxon>Embryophyta</taxon>
        <taxon>Tracheophyta</taxon>
        <taxon>Spermatophyta</taxon>
        <taxon>Magnoliopsida</taxon>
        <taxon>eudicotyledons</taxon>
        <taxon>Gunneridae</taxon>
        <taxon>Pentapetalae</taxon>
        <taxon>rosids</taxon>
        <taxon>fabids</taxon>
        <taxon>Cucurbitales</taxon>
        <taxon>Cucurbitaceae</taxon>
        <taxon>Momordiceae</taxon>
        <taxon>Momordica</taxon>
    </lineage>
</organism>
<dbReference type="Pfam" id="PF16057">
    <property type="entry name" value="DUF4800"/>
    <property type="match status" value="1"/>
</dbReference>
<evidence type="ECO:0000256" key="3">
    <source>
        <dbReference type="PROSITE-ProRule" id="PRU00221"/>
    </source>
</evidence>
<dbReference type="Pfam" id="PF20426">
    <property type="entry name" value="NBCH_WD40"/>
    <property type="match status" value="1"/>
</dbReference>
<dbReference type="InterPro" id="IPR001680">
    <property type="entry name" value="WD40_rpt"/>
</dbReference>
<dbReference type="SMART" id="SM01026">
    <property type="entry name" value="Beach"/>
    <property type="match status" value="1"/>
</dbReference>
<dbReference type="InterPro" id="IPR000409">
    <property type="entry name" value="BEACH_dom"/>
</dbReference>
<dbReference type="InterPro" id="IPR031570">
    <property type="entry name" value="NBEA/BDCP_DUF4704"/>
</dbReference>
<evidence type="ECO:0000256" key="2">
    <source>
        <dbReference type="ARBA" id="ARBA00022737"/>
    </source>
</evidence>
<dbReference type="KEGG" id="mcha:111016167"/>
<evidence type="ECO:0000313" key="7">
    <source>
        <dbReference type="RefSeq" id="XP_022147188.1"/>
    </source>
</evidence>
<dbReference type="InterPro" id="IPR050865">
    <property type="entry name" value="BEACH_Domain"/>
</dbReference>
<keyword evidence="2" id="KW-0677">Repeat</keyword>
<dbReference type="InterPro" id="IPR015943">
    <property type="entry name" value="WD40/YVTN_repeat-like_dom_sf"/>
</dbReference>
<dbReference type="CDD" id="cd06071">
    <property type="entry name" value="Beach"/>
    <property type="match status" value="1"/>
</dbReference>
<feature type="domain" description="BEACH-type PH" evidence="5">
    <location>
        <begin position="2391"/>
        <end position="2550"/>
    </location>
</feature>
<dbReference type="PROSITE" id="PS50082">
    <property type="entry name" value="WD_REPEATS_2"/>
    <property type="match status" value="1"/>
</dbReference>
<dbReference type="Pfam" id="PF15787">
    <property type="entry name" value="DUF4704"/>
    <property type="match status" value="1"/>
</dbReference>
<evidence type="ECO:0000313" key="6">
    <source>
        <dbReference type="Proteomes" id="UP000504603"/>
    </source>
</evidence>
<dbReference type="SMART" id="SM00320">
    <property type="entry name" value="WD40"/>
    <property type="match status" value="5"/>
</dbReference>
<keyword evidence="1 3" id="KW-0853">WD repeat</keyword>
<dbReference type="Proteomes" id="UP000504603">
    <property type="component" value="Unplaced"/>
</dbReference>
<dbReference type="InterPro" id="IPR046852">
    <property type="entry name" value="Neurobeachin_a-sol"/>
</dbReference>
<dbReference type="InterPro" id="IPR013320">
    <property type="entry name" value="ConA-like_dom_sf"/>
</dbReference>